<accession>A0A6C0BXX5</accession>
<protein>
    <submittedName>
        <fullName evidence="1">Uncharacterized protein</fullName>
    </submittedName>
</protein>
<name>A0A6C0BXX5_9ZZZZ</name>
<evidence type="ECO:0000313" key="1">
    <source>
        <dbReference type="EMBL" id="QHS96671.1"/>
    </source>
</evidence>
<dbReference type="AlphaFoldDB" id="A0A6C0BXX5"/>
<organism evidence="1">
    <name type="scientific">viral metagenome</name>
    <dbReference type="NCBI Taxonomy" id="1070528"/>
    <lineage>
        <taxon>unclassified sequences</taxon>
        <taxon>metagenomes</taxon>
        <taxon>organismal metagenomes</taxon>
    </lineage>
</organism>
<proteinExistence type="predicted"/>
<sequence length="143" mass="16647">MKITFEVETTCSRPFHVSVSDDTPMFELRRIILCDIEMNTILMKDDVMDLFIPCGDMCVSIPELSRHTVRTFIEKYPEYFHLDSSSIWTKIHRLFVMDRLYLDKIKSNQDAPIYNDIIPPKETPIIKNVFNIAVALLTGVNMT</sequence>
<dbReference type="EMBL" id="MN739275">
    <property type="protein sequence ID" value="QHS96671.1"/>
    <property type="molecule type" value="Genomic_DNA"/>
</dbReference>
<reference evidence="1" key="1">
    <citation type="journal article" date="2020" name="Nature">
        <title>Giant virus diversity and host interactions through global metagenomics.</title>
        <authorList>
            <person name="Schulz F."/>
            <person name="Roux S."/>
            <person name="Paez-Espino D."/>
            <person name="Jungbluth S."/>
            <person name="Walsh D.A."/>
            <person name="Denef V.J."/>
            <person name="McMahon K.D."/>
            <person name="Konstantinidis K.T."/>
            <person name="Eloe-Fadrosh E.A."/>
            <person name="Kyrpides N.C."/>
            <person name="Woyke T."/>
        </authorList>
    </citation>
    <scope>NUCLEOTIDE SEQUENCE</scope>
    <source>
        <strain evidence="1">GVMAG-M-3300020166-18</strain>
    </source>
</reference>